<dbReference type="GO" id="GO:0005524">
    <property type="term" value="F:ATP binding"/>
    <property type="evidence" value="ECO:0007669"/>
    <property type="project" value="UniProtKB-KW"/>
</dbReference>
<feature type="transmembrane region" description="Helical" evidence="8">
    <location>
        <begin position="27"/>
        <end position="53"/>
    </location>
</feature>
<keyword evidence="4 11" id="KW-0067">ATP-binding</keyword>
<dbReference type="PROSITE" id="PS50929">
    <property type="entry name" value="ABC_TM1F"/>
    <property type="match status" value="1"/>
</dbReference>
<keyword evidence="12" id="KW-1185">Reference proteome</keyword>
<evidence type="ECO:0000256" key="8">
    <source>
        <dbReference type="SAM" id="Phobius"/>
    </source>
</evidence>
<protein>
    <submittedName>
        <fullName evidence="11">ATP-binding cassette, subfamily C/ATP-binding cassette, subfamily C, EexD</fullName>
    </submittedName>
</protein>
<dbReference type="OrthoDB" id="5288404at2"/>
<dbReference type="InterPro" id="IPR036640">
    <property type="entry name" value="ABC1_TM_sf"/>
</dbReference>
<dbReference type="GO" id="GO:0016887">
    <property type="term" value="F:ATP hydrolysis activity"/>
    <property type="evidence" value="ECO:0007669"/>
    <property type="project" value="InterPro"/>
</dbReference>
<keyword evidence="6 8" id="KW-0472">Membrane</keyword>
<dbReference type="AlphaFoldDB" id="A0A286GSY6"/>
<evidence type="ECO:0000313" key="11">
    <source>
        <dbReference type="EMBL" id="SOD98084.1"/>
    </source>
</evidence>
<accession>A0A286GSY6</accession>
<dbReference type="GO" id="GO:0030256">
    <property type="term" value="C:type I protein secretion system complex"/>
    <property type="evidence" value="ECO:0007669"/>
    <property type="project" value="InterPro"/>
</dbReference>
<keyword evidence="2 8" id="KW-0812">Transmembrane</keyword>
<dbReference type="RefSeq" id="WP_141415181.1">
    <property type="nucleotide sequence ID" value="NZ_OCNJ01000007.1"/>
</dbReference>
<dbReference type="SUPFAM" id="SSF52540">
    <property type="entry name" value="P-loop containing nucleoside triphosphate hydrolases"/>
    <property type="match status" value="1"/>
</dbReference>
<evidence type="ECO:0000259" key="10">
    <source>
        <dbReference type="PROSITE" id="PS50929"/>
    </source>
</evidence>
<proteinExistence type="predicted"/>
<dbReference type="EMBL" id="OCNJ01000007">
    <property type="protein sequence ID" value="SOD98084.1"/>
    <property type="molecule type" value="Genomic_DNA"/>
</dbReference>
<dbReference type="SUPFAM" id="SSF90123">
    <property type="entry name" value="ABC transporter transmembrane region"/>
    <property type="match status" value="1"/>
</dbReference>
<dbReference type="SMART" id="SM00382">
    <property type="entry name" value="AAA"/>
    <property type="match status" value="1"/>
</dbReference>
<dbReference type="InterPro" id="IPR039421">
    <property type="entry name" value="Type_1_exporter"/>
</dbReference>
<dbReference type="PANTHER" id="PTHR24221">
    <property type="entry name" value="ATP-BINDING CASSETTE SUB-FAMILY B"/>
    <property type="match status" value="1"/>
</dbReference>
<dbReference type="Proteomes" id="UP000219621">
    <property type="component" value="Unassembled WGS sequence"/>
</dbReference>
<keyword evidence="5 8" id="KW-1133">Transmembrane helix</keyword>
<gene>
    <name evidence="11" type="ORF">SAMN05421508_107185</name>
</gene>
<evidence type="ECO:0000259" key="9">
    <source>
        <dbReference type="PROSITE" id="PS50893"/>
    </source>
</evidence>
<dbReference type="InterPro" id="IPR027417">
    <property type="entry name" value="P-loop_NTPase"/>
</dbReference>
<dbReference type="Pfam" id="PF00664">
    <property type="entry name" value="ABC_membrane"/>
    <property type="match status" value="1"/>
</dbReference>
<dbReference type="GO" id="GO:0034040">
    <property type="term" value="F:ATPase-coupled lipid transmembrane transporter activity"/>
    <property type="evidence" value="ECO:0007669"/>
    <property type="project" value="TreeGrafter"/>
</dbReference>
<dbReference type="InterPro" id="IPR003593">
    <property type="entry name" value="AAA+_ATPase"/>
</dbReference>
<feature type="transmembrane region" description="Helical" evidence="8">
    <location>
        <begin position="65"/>
        <end position="85"/>
    </location>
</feature>
<dbReference type="Gene3D" id="1.20.1560.10">
    <property type="entry name" value="ABC transporter type 1, transmembrane domain"/>
    <property type="match status" value="1"/>
</dbReference>
<dbReference type="InterPro" id="IPR003439">
    <property type="entry name" value="ABC_transporter-like_ATP-bd"/>
</dbReference>
<feature type="domain" description="ABC transporter" evidence="9">
    <location>
        <begin position="340"/>
        <end position="575"/>
    </location>
</feature>
<feature type="region of interest" description="Disordered" evidence="7">
    <location>
        <begin position="573"/>
        <end position="602"/>
    </location>
</feature>
<dbReference type="Gene3D" id="3.40.50.300">
    <property type="entry name" value="P-loop containing nucleotide triphosphate hydrolases"/>
    <property type="match status" value="1"/>
</dbReference>
<dbReference type="GO" id="GO:0140359">
    <property type="term" value="F:ABC-type transporter activity"/>
    <property type="evidence" value="ECO:0007669"/>
    <property type="project" value="InterPro"/>
</dbReference>
<name>A0A286GSY6_9PROT</name>
<dbReference type="PANTHER" id="PTHR24221:SF248">
    <property type="entry name" value="ABC TRANSPORTER TRANSMEMBRANE REGION"/>
    <property type="match status" value="1"/>
</dbReference>
<dbReference type="GO" id="GO:0030253">
    <property type="term" value="P:protein secretion by the type I secretion system"/>
    <property type="evidence" value="ECO:0007669"/>
    <property type="project" value="InterPro"/>
</dbReference>
<sequence>MAARASQKTAAGETVRPPETVAARRRLLAALGIVLAFSFVIGLLMFVGPLYMLQVYDRVLSSRSLPTLGVITAAAVGALLVMAVIDALRTRILVRAAARLDADLAPRLFDAAFRAGLRHPEGNHVQALRDLDSVRDTIAGQGIAALCDLPWVPLFVAVCFLVHPWLGAAALLAAGLSVAMALANAWTTRRPQREGTRAGLTAAAQAADGARNAEVLQAMGMLSAARARWQQAHQAAVGWQARALDRSAVTMAASKSLRMMQQVLALGTGAWLALNGEISPGMMIAASIIMGRALAPIDMLVGNWRGLTAARAAWGRMDDLLRLVPAERARMALPAPTGHVSVAAMTVVPPGRTTPCLRGVTLDIPAGELLGVVGPSAAGKSSFARALVGVWPVVQGTVRLDGNEVSAWDPDVLGRSIGYLPQDVELLDGTVAETIARGGPVDADAVLAAARLAGVHGMIQGLEQGYDTRIGRDGHALSAGQRQRLALARALYGDPALVVLDEPNSNLDAEGEAALVRALQAVRRAGRTAVIVTHRTSILSAVDRILVLKGGQVEGLGTRNEILAALMPKARTAAPAGTGSGTGATAGAAPSPLWTTLGQSGS</sequence>
<evidence type="ECO:0000256" key="2">
    <source>
        <dbReference type="ARBA" id="ARBA00022692"/>
    </source>
</evidence>
<feature type="transmembrane region" description="Helical" evidence="8">
    <location>
        <begin position="143"/>
        <end position="163"/>
    </location>
</feature>
<evidence type="ECO:0000256" key="7">
    <source>
        <dbReference type="SAM" id="MobiDB-lite"/>
    </source>
</evidence>
<dbReference type="NCBIfam" id="TIGR01842">
    <property type="entry name" value="type_I_sec_PrtD"/>
    <property type="match status" value="1"/>
</dbReference>
<keyword evidence="3" id="KW-0547">Nucleotide-binding</keyword>
<dbReference type="InterPro" id="IPR010128">
    <property type="entry name" value="ATPase_T1SS_PrtD-like"/>
</dbReference>
<dbReference type="InterPro" id="IPR011527">
    <property type="entry name" value="ABC1_TM_dom"/>
</dbReference>
<dbReference type="PROSITE" id="PS50893">
    <property type="entry name" value="ABC_TRANSPORTER_2"/>
    <property type="match status" value="1"/>
</dbReference>
<feature type="compositionally biased region" description="Polar residues" evidence="7">
    <location>
        <begin position="593"/>
        <end position="602"/>
    </location>
</feature>
<organism evidence="11 12">
    <name type="scientific">Caenispirillum bisanense</name>
    <dbReference type="NCBI Taxonomy" id="414052"/>
    <lineage>
        <taxon>Bacteria</taxon>
        <taxon>Pseudomonadati</taxon>
        <taxon>Pseudomonadota</taxon>
        <taxon>Alphaproteobacteria</taxon>
        <taxon>Rhodospirillales</taxon>
        <taxon>Novispirillaceae</taxon>
        <taxon>Caenispirillum</taxon>
    </lineage>
</organism>
<dbReference type="Pfam" id="PF00005">
    <property type="entry name" value="ABC_tran"/>
    <property type="match status" value="1"/>
</dbReference>
<evidence type="ECO:0000256" key="1">
    <source>
        <dbReference type="ARBA" id="ARBA00004651"/>
    </source>
</evidence>
<evidence type="ECO:0000313" key="12">
    <source>
        <dbReference type="Proteomes" id="UP000219621"/>
    </source>
</evidence>
<dbReference type="GO" id="GO:0005886">
    <property type="term" value="C:plasma membrane"/>
    <property type="evidence" value="ECO:0007669"/>
    <property type="project" value="UniProtKB-SubCell"/>
</dbReference>
<evidence type="ECO:0000256" key="3">
    <source>
        <dbReference type="ARBA" id="ARBA00022741"/>
    </source>
</evidence>
<reference evidence="11 12" key="1">
    <citation type="submission" date="2017-09" db="EMBL/GenBank/DDBJ databases">
        <authorList>
            <person name="Ehlers B."/>
            <person name="Leendertz F.H."/>
        </authorList>
    </citation>
    <scope>NUCLEOTIDE SEQUENCE [LARGE SCALE GENOMIC DNA]</scope>
    <source>
        <strain evidence="11 12">USBA 140</strain>
    </source>
</reference>
<dbReference type="PROSITE" id="PS00211">
    <property type="entry name" value="ABC_TRANSPORTER_1"/>
    <property type="match status" value="1"/>
</dbReference>
<evidence type="ECO:0000256" key="5">
    <source>
        <dbReference type="ARBA" id="ARBA00022989"/>
    </source>
</evidence>
<evidence type="ECO:0000256" key="6">
    <source>
        <dbReference type="ARBA" id="ARBA00023136"/>
    </source>
</evidence>
<feature type="domain" description="ABC transmembrane type-1" evidence="10">
    <location>
        <begin position="33"/>
        <end position="309"/>
    </location>
</feature>
<dbReference type="InterPro" id="IPR017871">
    <property type="entry name" value="ABC_transporter-like_CS"/>
</dbReference>
<comment type="subcellular location">
    <subcellularLocation>
        <location evidence="1">Cell membrane</location>
        <topology evidence="1">Multi-pass membrane protein</topology>
    </subcellularLocation>
</comment>
<evidence type="ECO:0000256" key="4">
    <source>
        <dbReference type="ARBA" id="ARBA00022840"/>
    </source>
</evidence>
<feature type="transmembrane region" description="Helical" evidence="8">
    <location>
        <begin position="169"/>
        <end position="187"/>
    </location>
</feature>